<proteinExistence type="predicted"/>
<keyword evidence="2" id="KW-1185">Reference proteome</keyword>
<organism evidence="1 2">
    <name type="scientific">Gaoshiqia sediminis</name>
    <dbReference type="NCBI Taxonomy" id="2986998"/>
    <lineage>
        <taxon>Bacteria</taxon>
        <taxon>Pseudomonadati</taxon>
        <taxon>Bacteroidota</taxon>
        <taxon>Bacteroidia</taxon>
        <taxon>Marinilabiliales</taxon>
        <taxon>Prolixibacteraceae</taxon>
        <taxon>Gaoshiqia</taxon>
    </lineage>
</organism>
<dbReference type="EMBL" id="JAPAAF010000024">
    <property type="protein sequence ID" value="MCW0483914.1"/>
    <property type="molecule type" value="Genomic_DNA"/>
</dbReference>
<protein>
    <submittedName>
        <fullName evidence="1">Uncharacterized protein</fullName>
    </submittedName>
</protein>
<reference evidence="1" key="1">
    <citation type="submission" date="2022-10" db="EMBL/GenBank/DDBJ databases">
        <title>Gaoshiqiia sediminis gen. nov., sp. nov., isolated from coastal sediment.</title>
        <authorList>
            <person name="Yu W.X."/>
            <person name="Mu D.S."/>
            <person name="Du J.Z."/>
            <person name="Liang Y.Q."/>
        </authorList>
    </citation>
    <scope>NUCLEOTIDE SEQUENCE</scope>
    <source>
        <strain evidence="1">A06</strain>
    </source>
</reference>
<evidence type="ECO:0000313" key="1">
    <source>
        <dbReference type="EMBL" id="MCW0483914.1"/>
    </source>
</evidence>
<dbReference type="RefSeq" id="WP_282592507.1">
    <property type="nucleotide sequence ID" value="NZ_JAPAAF010000024.1"/>
</dbReference>
<dbReference type="AlphaFoldDB" id="A0AA41Y5R2"/>
<name>A0AA41Y5R2_9BACT</name>
<comment type="caution">
    <text evidence="1">The sequence shown here is derived from an EMBL/GenBank/DDBJ whole genome shotgun (WGS) entry which is preliminary data.</text>
</comment>
<sequence length="230" mass="26529">MKNMLLSVFLTICYLSPQAQPTRAAYELDMLGKNGIIRSLSHGSHHFTYDDIKGSPYLHDDFAPSRILSQDSSLYSEVPLRYNIYSDNIEFTNRNGEVMEILDPDRYQLFMVGEESFMHLPFADGNNVDKGYFHVLVSGKNLLLKRYRISYRPAEPAKPFKDPEPPKFVHMQPDMYISVNGQPAEKITNARKAVDLLQPVKPEIANWVKEEKLNLKKEEDLIQLVQYSNQ</sequence>
<dbReference type="Proteomes" id="UP001163821">
    <property type="component" value="Unassembled WGS sequence"/>
</dbReference>
<accession>A0AA41Y5R2</accession>
<gene>
    <name evidence="1" type="ORF">N2K84_14315</name>
</gene>
<evidence type="ECO:0000313" key="2">
    <source>
        <dbReference type="Proteomes" id="UP001163821"/>
    </source>
</evidence>